<evidence type="ECO:0000259" key="7">
    <source>
        <dbReference type="PROSITE" id="PS50815"/>
    </source>
</evidence>
<dbReference type="PROSITE" id="PS50815">
    <property type="entry name" value="HORMA"/>
    <property type="match status" value="1"/>
</dbReference>
<feature type="compositionally biased region" description="Polar residues" evidence="6">
    <location>
        <begin position="330"/>
        <end position="355"/>
    </location>
</feature>
<protein>
    <submittedName>
        <fullName evidence="8">HORMA domain-containing protein 1</fullName>
    </submittedName>
</protein>
<evidence type="ECO:0000256" key="2">
    <source>
        <dbReference type="ARBA" id="ARBA00004286"/>
    </source>
</evidence>
<dbReference type="Gene3D" id="3.30.900.10">
    <property type="entry name" value="HORMA domain"/>
    <property type="match status" value="1"/>
</dbReference>
<dbReference type="SUPFAM" id="SSF56019">
    <property type="entry name" value="The spindle assembly checkpoint protein mad2"/>
    <property type="match status" value="1"/>
</dbReference>
<feature type="compositionally biased region" description="Low complexity" evidence="6">
    <location>
        <begin position="460"/>
        <end position="470"/>
    </location>
</feature>
<evidence type="ECO:0000256" key="4">
    <source>
        <dbReference type="ARBA" id="ARBA00023242"/>
    </source>
</evidence>
<feature type="compositionally biased region" description="Polar residues" evidence="6">
    <location>
        <begin position="438"/>
        <end position="450"/>
    </location>
</feature>
<gene>
    <name evidence="8" type="primary">hormad1</name>
    <name evidence="8" type="ORF">Tcan_05876</name>
</gene>
<dbReference type="PANTHER" id="PTHR48225:SF7">
    <property type="entry name" value="MEIOSIS-SPECIFIC PROTEIN HOP1"/>
    <property type="match status" value="1"/>
</dbReference>
<accession>A0A0B2V580</accession>
<feature type="region of interest" description="Disordered" evidence="6">
    <location>
        <begin position="326"/>
        <end position="355"/>
    </location>
</feature>
<dbReference type="GO" id="GO:0005634">
    <property type="term" value="C:nucleus"/>
    <property type="evidence" value="ECO:0007669"/>
    <property type="project" value="UniProtKB-SubCell"/>
</dbReference>
<keyword evidence="4" id="KW-0539">Nucleus</keyword>
<keyword evidence="9" id="KW-1185">Reference proteome</keyword>
<dbReference type="AlphaFoldDB" id="A0A0B2V580"/>
<dbReference type="GO" id="GO:0051321">
    <property type="term" value="P:meiotic cell cycle"/>
    <property type="evidence" value="ECO:0007669"/>
    <property type="project" value="UniProtKB-KW"/>
</dbReference>
<keyword evidence="3" id="KW-0158">Chromosome</keyword>
<comment type="caution">
    <text evidence="8">The sequence shown here is derived from an EMBL/GenBank/DDBJ whole genome shotgun (WGS) entry which is preliminary data.</text>
</comment>
<dbReference type="EMBL" id="JPKZ01002075">
    <property type="protein sequence ID" value="KHN78601.1"/>
    <property type="molecule type" value="Genomic_DNA"/>
</dbReference>
<sequence length="545" mass="60034">MSQQVAVNAAGTETKDATWWEKASENGDGSDHDSAEFLHGTLSVLVSEIFFQRGLLSLRHFTPIRVHKIKTAIMGDVTRQGRSFWMLMNGVLDAIRKRYLRKMMVVISEHAREDIGAMEVYKFSITYTEEGYRIVSRDSQGTRTSIIAYKGRDELRKQVASILRELHEVTINLEKLPKNAAALIKLTYYSNAPSDYEPQGFERAETLYYFDRVPHECCLGSFHCKLLSCKINVASLFTGMSTSPSQHSHSTGPSEHKTDSWLAAKAKKQPKVVEHTRLAANRLNHHGQNSKVNSAQVVHNVDGSSTTLRDGATVISTVPVVVTAPVMPPSNSKARNQLEQRSGSAHNTKLSSPPVTSEKILAGNLEPAGRMRHAVVMSEIKKREQEGGKKMGTTGEILRRPPALNTKGTISTQLDNTIDLSSDKSSRGLDDHTGPAISKNTEPLGSFSHSDATEMEEHIGSGSNRRVSGGSAKGRTSQKRPYGSQRFILLSSDSLKLSMDKQEAVGGELCSQRHRKVSRMDGAPFPAHYVHGRVDEMKTTATRAA</sequence>
<dbReference type="PANTHER" id="PTHR48225">
    <property type="entry name" value="HORMA DOMAIN-CONTAINING PROTEIN 1"/>
    <property type="match status" value="1"/>
</dbReference>
<evidence type="ECO:0000256" key="3">
    <source>
        <dbReference type="ARBA" id="ARBA00022454"/>
    </source>
</evidence>
<feature type="compositionally biased region" description="Polar residues" evidence="6">
    <location>
        <begin position="241"/>
        <end position="253"/>
    </location>
</feature>
<feature type="region of interest" description="Disordered" evidence="6">
    <location>
        <begin position="382"/>
        <end position="482"/>
    </location>
</feature>
<dbReference type="InterPro" id="IPR051294">
    <property type="entry name" value="HORMA_MeioticProgression"/>
</dbReference>
<proteinExistence type="predicted"/>
<evidence type="ECO:0000256" key="1">
    <source>
        <dbReference type="ARBA" id="ARBA00004123"/>
    </source>
</evidence>
<evidence type="ECO:0000256" key="5">
    <source>
        <dbReference type="ARBA" id="ARBA00023254"/>
    </source>
</evidence>
<evidence type="ECO:0000256" key="6">
    <source>
        <dbReference type="SAM" id="MobiDB-lite"/>
    </source>
</evidence>
<feature type="region of interest" description="Disordered" evidence="6">
    <location>
        <begin position="241"/>
        <end position="267"/>
    </location>
</feature>
<evidence type="ECO:0000313" key="8">
    <source>
        <dbReference type="EMBL" id="KHN78601.1"/>
    </source>
</evidence>
<reference evidence="8 9" key="1">
    <citation type="submission" date="2014-11" db="EMBL/GenBank/DDBJ databases">
        <title>Genetic blueprint of the zoonotic pathogen Toxocara canis.</title>
        <authorList>
            <person name="Zhu X.-Q."/>
            <person name="Korhonen P.K."/>
            <person name="Cai H."/>
            <person name="Young N.D."/>
            <person name="Nejsum P."/>
            <person name="von Samson-Himmelstjerna G."/>
            <person name="Boag P.R."/>
            <person name="Tan P."/>
            <person name="Li Q."/>
            <person name="Min J."/>
            <person name="Yang Y."/>
            <person name="Wang X."/>
            <person name="Fang X."/>
            <person name="Hall R.S."/>
            <person name="Hofmann A."/>
            <person name="Sternberg P.W."/>
            <person name="Jex A.R."/>
            <person name="Gasser R.B."/>
        </authorList>
    </citation>
    <scope>NUCLEOTIDE SEQUENCE [LARGE SCALE GENOMIC DNA]</scope>
    <source>
        <strain evidence="8">PN_DK_2014</strain>
    </source>
</reference>
<name>A0A0B2V580_TOXCA</name>
<dbReference type="InterPro" id="IPR036570">
    <property type="entry name" value="HORMA_dom_sf"/>
</dbReference>
<dbReference type="InterPro" id="IPR003511">
    <property type="entry name" value="HORMA_dom"/>
</dbReference>
<feature type="compositionally biased region" description="Basic and acidic residues" evidence="6">
    <location>
        <begin position="421"/>
        <end position="433"/>
    </location>
</feature>
<keyword evidence="5" id="KW-0469">Meiosis</keyword>
<feature type="domain" description="HORMA" evidence="7">
    <location>
        <begin position="32"/>
        <end position="233"/>
    </location>
</feature>
<dbReference type="Proteomes" id="UP000031036">
    <property type="component" value="Unassembled WGS sequence"/>
</dbReference>
<dbReference type="GO" id="GO:0005694">
    <property type="term" value="C:chromosome"/>
    <property type="evidence" value="ECO:0007669"/>
    <property type="project" value="UniProtKB-SubCell"/>
</dbReference>
<organism evidence="8 9">
    <name type="scientific">Toxocara canis</name>
    <name type="common">Canine roundworm</name>
    <dbReference type="NCBI Taxonomy" id="6265"/>
    <lineage>
        <taxon>Eukaryota</taxon>
        <taxon>Metazoa</taxon>
        <taxon>Ecdysozoa</taxon>
        <taxon>Nematoda</taxon>
        <taxon>Chromadorea</taxon>
        <taxon>Rhabditida</taxon>
        <taxon>Spirurina</taxon>
        <taxon>Ascaridomorpha</taxon>
        <taxon>Ascaridoidea</taxon>
        <taxon>Toxocaridae</taxon>
        <taxon>Toxocara</taxon>
    </lineage>
</organism>
<dbReference type="Pfam" id="PF02301">
    <property type="entry name" value="HORMA"/>
    <property type="match status" value="1"/>
</dbReference>
<dbReference type="OrthoDB" id="1928087at2759"/>
<dbReference type="STRING" id="6265.A0A0B2V580"/>
<feature type="compositionally biased region" description="Polar residues" evidence="6">
    <location>
        <begin position="406"/>
        <end position="420"/>
    </location>
</feature>
<evidence type="ECO:0000313" key="9">
    <source>
        <dbReference type="Proteomes" id="UP000031036"/>
    </source>
</evidence>
<comment type="subcellular location">
    <subcellularLocation>
        <location evidence="2">Chromosome</location>
    </subcellularLocation>
    <subcellularLocation>
        <location evidence="1">Nucleus</location>
    </subcellularLocation>
</comment>